<name>A0A699XLN9_TANCI</name>
<gene>
    <name evidence="1" type="ORF">Tci_932901</name>
</gene>
<accession>A0A699XLN9</accession>
<sequence length="79" mass="8385">AFDTEAGYEDYEAIGEDLHDEALFCDVLALQRLTDVVFDGSTSGHLCVAVADVDIFADSFELGLGVQTGVKQLVLDGSS</sequence>
<feature type="non-terminal residue" evidence="1">
    <location>
        <position position="1"/>
    </location>
</feature>
<feature type="non-terminal residue" evidence="1">
    <location>
        <position position="79"/>
    </location>
</feature>
<reference evidence="1" key="1">
    <citation type="journal article" date="2019" name="Sci. Rep.">
        <title>Draft genome of Tanacetum cinerariifolium, the natural source of mosquito coil.</title>
        <authorList>
            <person name="Yamashiro T."/>
            <person name="Shiraishi A."/>
            <person name="Satake H."/>
            <person name="Nakayama K."/>
        </authorList>
    </citation>
    <scope>NUCLEOTIDE SEQUENCE</scope>
</reference>
<proteinExistence type="predicted"/>
<evidence type="ECO:0000313" key="1">
    <source>
        <dbReference type="EMBL" id="GFD60932.1"/>
    </source>
</evidence>
<dbReference type="EMBL" id="BKCJ011884683">
    <property type="protein sequence ID" value="GFD60932.1"/>
    <property type="molecule type" value="Genomic_DNA"/>
</dbReference>
<comment type="caution">
    <text evidence="1">The sequence shown here is derived from an EMBL/GenBank/DDBJ whole genome shotgun (WGS) entry which is preliminary data.</text>
</comment>
<dbReference type="AlphaFoldDB" id="A0A699XLN9"/>
<protein>
    <submittedName>
        <fullName evidence="1">Uncharacterized protein</fullName>
    </submittedName>
</protein>
<organism evidence="1">
    <name type="scientific">Tanacetum cinerariifolium</name>
    <name type="common">Dalmatian daisy</name>
    <name type="synonym">Chrysanthemum cinerariifolium</name>
    <dbReference type="NCBI Taxonomy" id="118510"/>
    <lineage>
        <taxon>Eukaryota</taxon>
        <taxon>Viridiplantae</taxon>
        <taxon>Streptophyta</taxon>
        <taxon>Embryophyta</taxon>
        <taxon>Tracheophyta</taxon>
        <taxon>Spermatophyta</taxon>
        <taxon>Magnoliopsida</taxon>
        <taxon>eudicotyledons</taxon>
        <taxon>Gunneridae</taxon>
        <taxon>Pentapetalae</taxon>
        <taxon>asterids</taxon>
        <taxon>campanulids</taxon>
        <taxon>Asterales</taxon>
        <taxon>Asteraceae</taxon>
        <taxon>Asteroideae</taxon>
        <taxon>Anthemideae</taxon>
        <taxon>Anthemidinae</taxon>
        <taxon>Tanacetum</taxon>
    </lineage>
</organism>